<dbReference type="InterPro" id="IPR009057">
    <property type="entry name" value="Homeodomain-like_sf"/>
</dbReference>
<dbReference type="AlphaFoldDB" id="A0A7I7TCB2"/>
<dbReference type="Proteomes" id="UP000467148">
    <property type="component" value="Chromosome"/>
</dbReference>
<feature type="DNA-binding region" description="H-T-H motif" evidence="2">
    <location>
        <begin position="74"/>
        <end position="93"/>
    </location>
</feature>
<dbReference type="EMBL" id="AP022596">
    <property type="protein sequence ID" value="BBY65786.1"/>
    <property type="molecule type" value="Genomic_DNA"/>
</dbReference>
<evidence type="ECO:0000313" key="5">
    <source>
        <dbReference type="Proteomes" id="UP000467148"/>
    </source>
</evidence>
<feature type="domain" description="HTH tetR-type" evidence="3">
    <location>
        <begin position="51"/>
        <end position="111"/>
    </location>
</feature>
<dbReference type="KEGG" id="mhev:MHEL_40290"/>
<dbReference type="Pfam" id="PF21306">
    <property type="entry name" value="TetR_C_40"/>
    <property type="match status" value="1"/>
</dbReference>
<dbReference type="Pfam" id="PF00440">
    <property type="entry name" value="TetR_N"/>
    <property type="match status" value="1"/>
</dbReference>
<dbReference type="GO" id="GO:0003677">
    <property type="term" value="F:DNA binding"/>
    <property type="evidence" value="ECO:0007669"/>
    <property type="project" value="UniProtKB-UniRule"/>
</dbReference>
<dbReference type="PANTHER" id="PTHR43479:SF11">
    <property type="entry name" value="ACREF_ENVCD OPERON REPRESSOR-RELATED"/>
    <property type="match status" value="1"/>
</dbReference>
<evidence type="ECO:0000259" key="3">
    <source>
        <dbReference type="PROSITE" id="PS50977"/>
    </source>
</evidence>
<evidence type="ECO:0000256" key="1">
    <source>
        <dbReference type="ARBA" id="ARBA00023125"/>
    </source>
</evidence>
<gene>
    <name evidence="4" type="ORF">MHEL_40290</name>
</gene>
<dbReference type="InterPro" id="IPR050624">
    <property type="entry name" value="HTH-type_Tx_Regulator"/>
</dbReference>
<dbReference type="InterPro" id="IPR001647">
    <property type="entry name" value="HTH_TetR"/>
</dbReference>
<keyword evidence="1 2" id="KW-0238">DNA-binding</keyword>
<dbReference type="SUPFAM" id="SSF46689">
    <property type="entry name" value="Homeodomain-like"/>
    <property type="match status" value="1"/>
</dbReference>
<evidence type="ECO:0000313" key="4">
    <source>
        <dbReference type="EMBL" id="BBY65786.1"/>
    </source>
</evidence>
<name>A0A7I7TCB2_9MYCO</name>
<dbReference type="InterPro" id="IPR049513">
    <property type="entry name" value="TetR_C_40"/>
</dbReference>
<keyword evidence="5" id="KW-1185">Reference proteome</keyword>
<dbReference type="PRINTS" id="PR00455">
    <property type="entry name" value="HTHTETR"/>
</dbReference>
<evidence type="ECO:0000256" key="2">
    <source>
        <dbReference type="PROSITE-ProRule" id="PRU00335"/>
    </source>
</evidence>
<protein>
    <submittedName>
        <fullName evidence="4">TetR family transcriptional regulator</fullName>
    </submittedName>
</protein>
<reference evidence="4 5" key="1">
    <citation type="journal article" date="2019" name="Emerg. Microbes Infect.">
        <title>Comprehensive subspecies identification of 175 nontuberculous mycobacteria species based on 7547 genomic profiles.</title>
        <authorList>
            <person name="Matsumoto Y."/>
            <person name="Kinjo T."/>
            <person name="Motooka D."/>
            <person name="Nabeya D."/>
            <person name="Jung N."/>
            <person name="Uechi K."/>
            <person name="Horii T."/>
            <person name="Iida T."/>
            <person name="Fujita J."/>
            <person name="Nakamura S."/>
        </authorList>
    </citation>
    <scope>NUCLEOTIDE SEQUENCE [LARGE SCALE GENOMIC DNA]</scope>
    <source>
        <strain evidence="4 5">JCM 30396</strain>
    </source>
</reference>
<proteinExistence type="predicted"/>
<accession>A0A7I7TCB2</accession>
<organism evidence="4 5">
    <name type="scientific">Mycolicibacterium helvum</name>
    <dbReference type="NCBI Taxonomy" id="1534349"/>
    <lineage>
        <taxon>Bacteria</taxon>
        <taxon>Bacillati</taxon>
        <taxon>Actinomycetota</taxon>
        <taxon>Actinomycetes</taxon>
        <taxon>Mycobacteriales</taxon>
        <taxon>Mycobacteriaceae</taxon>
        <taxon>Mycolicibacterium</taxon>
    </lineage>
</organism>
<dbReference type="Gene3D" id="1.10.357.10">
    <property type="entry name" value="Tetracycline Repressor, domain 2"/>
    <property type="match status" value="1"/>
</dbReference>
<sequence length="246" mass="26393">MGGGASVTGKGAWNANTITSRGIGASRRPYWTICDVSTNEKPTTRTTRQQQRTRRLLLDAGRTLIATKGVPGLRIQEVTEQADIALGSFYNYFSSKETFLEAVITESLSDLTSTTISNIDEDTDPAIVVASATLQVIKLAYDEPDFARLIVNIGHSEALFGAAVHPHARIAVERGIASRRFVVPDIGVLLTSVIGGTFALIREILDGQHGPHAERAFAQYVLTALGLPPVEALAVVNEAIAKADRP</sequence>
<dbReference type="PANTHER" id="PTHR43479">
    <property type="entry name" value="ACREF/ENVCD OPERON REPRESSOR-RELATED"/>
    <property type="match status" value="1"/>
</dbReference>
<dbReference type="PROSITE" id="PS50977">
    <property type="entry name" value="HTH_TETR_2"/>
    <property type="match status" value="1"/>
</dbReference>